<dbReference type="PATRIC" id="fig|472175.3.peg.1548"/>
<keyword evidence="2" id="KW-1185">Reference proteome</keyword>
<reference evidence="1 2" key="1">
    <citation type="submission" date="2014-05" db="EMBL/GenBank/DDBJ databases">
        <title>Draft Genome Sequence of Nitratireductor basaltis Strain UMTGB225, A Marine Bacterium Isolated from Green Barrel Tunicate.</title>
        <authorList>
            <person name="Gan H.Y."/>
        </authorList>
    </citation>
    <scope>NUCLEOTIDE SEQUENCE [LARGE SCALE GENOMIC DNA]</scope>
    <source>
        <strain evidence="1 2">UMTGB225</strain>
    </source>
</reference>
<dbReference type="AlphaFoldDB" id="A0A084UC16"/>
<name>A0A084UC16_9HYPH</name>
<comment type="caution">
    <text evidence="1">The sequence shown here is derived from an EMBL/GenBank/DDBJ whole genome shotgun (WGS) entry which is preliminary data.</text>
</comment>
<accession>A0A084UC16</accession>
<evidence type="ECO:0000313" key="2">
    <source>
        <dbReference type="Proteomes" id="UP000053675"/>
    </source>
</evidence>
<protein>
    <submittedName>
        <fullName evidence="1">Uncharacterized protein</fullName>
    </submittedName>
</protein>
<dbReference type="Proteomes" id="UP000053675">
    <property type="component" value="Unassembled WGS sequence"/>
</dbReference>
<dbReference type="STRING" id="472175.EL18_01537"/>
<evidence type="ECO:0000313" key="1">
    <source>
        <dbReference type="EMBL" id="KFB10502.1"/>
    </source>
</evidence>
<proteinExistence type="predicted"/>
<dbReference type="EMBL" id="JMQM01000001">
    <property type="protein sequence ID" value="KFB10502.1"/>
    <property type="molecule type" value="Genomic_DNA"/>
</dbReference>
<sequence>MTPEEIAERLVLAAEIHEAASTARVGPQHAKSASLGYAHTWADRSGWGE</sequence>
<organism evidence="1 2">
    <name type="scientific">Nitratireductor basaltis</name>
    <dbReference type="NCBI Taxonomy" id="472175"/>
    <lineage>
        <taxon>Bacteria</taxon>
        <taxon>Pseudomonadati</taxon>
        <taxon>Pseudomonadota</taxon>
        <taxon>Alphaproteobacteria</taxon>
        <taxon>Hyphomicrobiales</taxon>
        <taxon>Phyllobacteriaceae</taxon>
        <taxon>Nitratireductor</taxon>
    </lineage>
</organism>
<gene>
    <name evidence="1" type="ORF">EL18_01537</name>
</gene>